<dbReference type="SUPFAM" id="SSF51197">
    <property type="entry name" value="Clavaminate synthase-like"/>
    <property type="match status" value="1"/>
</dbReference>
<dbReference type="EMBL" id="APHR01000035">
    <property type="protein sequence ID" value="EMR13073.1"/>
    <property type="molecule type" value="Genomic_DNA"/>
</dbReference>
<dbReference type="PANTHER" id="PTHR13096">
    <property type="entry name" value="MINA53 MYC INDUCED NUCLEAR ANTIGEN"/>
    <property type="match status" value="1"/>
</dbReference>
<dbReference type="SMART" id="SM00558">
    <property type="entry name" value="JmjC"/>
    <property type="match status" value="1"/>
</dbReference>
<comment type="caution">
    <text evidence="5">The sequence shown here is derived from an EMBL/GenBank/DDBJ whole genome shotgun (WGS) entry which is preliminary data.</text>
</comment>
<dbReference type="AlphaFoldDB" id="M7NWC5"/>
<name>M7NWC5_9GAMM</name>
<dbReference type="PATRIC" id="fig|1286106.3.peg.1430"/>
<keyword evidence="6" id="KW-1185">Reference proteome</keyword>
<evidence type="ECO:0000313" key="5">
    <source>
        <dbReference type="EMBL" id="EMR13073.1"/>
    </source>
</evidence>
<sequence length="403" mass="45934">MGSAVYLDRINSSEKQLFMTDFFNSGLSAEQFLQDYWQQKPLLFRQAFKRFQSPISADELAGFACEEDVESRLIRFQPPHSWSLQQGPFDEDDFSALPDNDWTLLVQDMDKHMPALAEILDYFDFVPDWRLDDLMVSFAVKGGSVGPHTDSYDVFLLQAMGHREWSISAEAMPDVDCLAGSDLKVIADFEVGERWILEPGDMLYLPPHYAHHGIALDDCMTFSVGFRSPDELEIMDAMLEEMYQRDGVSQHYVDASRPLSQQRFAMSEQDITAIKAFFQARLDSQSELFSTAVCRLLTRPKAVLEVHAQNWLAEEGQDSASASPDQQLRRNPYLRALWHIVKDEVQLYIAGEAYHLPLQAQEQLASVLAMSVIEFDQYQHICRTAEGSASMEILIQAGLFAWK</sequence>
<dbReference type="Gene3D" id="2.60.120.650">
    <property type="entry name" value="Cupin"/>
    <property type="match status" value="1"/>
</dbReference>
<keyword evidence="2" id="KW-0479">Metal-binding</keyword>
<evidence type="ECO:0000256" key="1">
    <source>
        <dbReference type="ARBA" id="ARBA00001954"/>
    </source>
</evidence>
<gene>
    <name evidence="5" type="ORF">MPL1_07124</name>
</gene>
<evidence type="ECO:0000313" key="6">
    <source>
        <dbReference type="Proteomes" id="UP000012019"/>
    </source>
</evidence>
<dbReference type="STRING" id="1286106.MPL1_07124"/>
<accession>M7NWC5</accession>
<proteinExistence type="predicted"/>
<evidence type="ECO:0000256" key="3">
    <source>
        <dbReference type="ARBA" id="ARBA00023004"/>
    </source>
</evidence>
<dbReference type="InterPro" id="IPR039994">
    <property type="entry name" value="NO66-like"/>
</dbReference>
<dbReference type="GO" id="GO:0016706">
    <property type="term" value="F:2-oxoglutarate-dependent dioxygenase activity"/>
    <property type="evidence" value="ECO:0007669"/>
    <property type="project" value="TreeGrafter"/>
</dbReference>
<evidence type="ECO:0000256" key="2">
    <source>
        <dbReference type="ARBA" id="ARBA00022723"/>
    </source>
</evidence>
<protein>
    <recommendedName>
        <fullName evidence="4">JmjC domain-containing protein</fullName>
    </recommendedName>
</protein>
<dbReference type="PANTHER" id="PTHR13096:SF8">
    <property type="entry name" value="RIBOSOMAL OXYGENASE 1"/>
    <property type="match status" value="1"/>
</dbReference>
<dbReference type="GO" id="GO:0046872">
    <property type="term" value="F:metal ion binding"/>
    <property type="evidence" value="ECO:0007669"/>
    <property type="project" value="UniProtKB-KW"/>
</dbReference>
<dbReference type="Proteomes" id="UP000012019">
    <property type="component" value="Unassembled WGS sequence"/>
</dbReference>
<dbReference type="PROSITE" id="PS51184">
    <property type="entry name" value="JMJC"/>
    <property type="match status" value="1"/>
</dbReference>
<dbReference type="InterPro" id="IPR003347">
    <property type="entry name" value="JmjC_dom"/>
</dbReference>
<comment type="cofactor">
    <cofactor evidence="1">
        <name>Fe(2+)</name>
        <dbReference type="ChEBI" id="CHEBI:29033"/>
    </cofactor>
</comment>
<reference evidence="5 6" key="1">
    <citation type="journal article" date="2013" name="Genome Announc.">
        <title>Draft Genome Sequence of Methylophaga lonarensis MPLT, a Haloalkaliphilic (Non-Methane-Utilizing) Methylotroph.</title>
        <authorList>
            <person name="Shetty S.A."/>
            <person name="Marathe N.P."/>
            <person name="Munot H."/>
            <person name="Antony C.P."/>
            <person name="Dhotre D.P."/>
            <person name="Murrell J.C."/>
            <person name="Shouche Y.S."/>
        </authorList>
    </citation>
    <scope>NUCLEOTIDE SEQUENCE [LARGE SCALE GENOMIC DNA]</scope>
    <source>
        <strain evidence="5 6">MPL</strain>
    </source>
</reference>
<feature type="domain" description="JmjC" evidence="4">
    <location>
        <begin position="115"/>
        <end position="243"/>
    </location>
</feature>
<evidence type="ECO:0000259" key="4">
    <source>
        <dbReference type="PROSITE" id="PS51184"/>
    </source>
</evidence>
<dbReference type="Pfam" id="PF08007">
    <property type="entry name" value="JmjC_2"/>
    <property type="match status" value="1"/>
</dbReference>
<dbReference type="eggNOG" id="COG2850">
    <property type="taxonomic scope" value="Bacteria"/>
</dbReference>
<keyword evidence="3" id="KW-0408">Iron</keyword>
<organism evidence="5 6">
    <name type="scientific">Methylophaga lonarensis MPL</name>
    <dbReference type="NCBI Taxonomy" id="1286106"/>
    <lineage>
        <taxon>Bacteria</taxon>
        <taxon>Pseudomonadati</taxon>
        <taxon>Pseudomonadota</taxon>
        <taxon>Gammaproteobacteria</taxon>
        <taxon>Thiotrichales</taxon>
        <taxon>Piscirickettsiaceae</taxon>
        <taxon>Methylophaga</taxon>
    </lineage>
</organism>
<dbReference type="Gene3D" id="3.40.366.30">
    <property type="entry name" value="50S ribosomal protein L16 arginine hydroxylase, Chain A, Domain 2"/>
    <property type="match status" value="1"/>
</dbReference>